<keyword evidence="3" id="KW-1185">Reference proteome</keyword>
<dbReference type="AlphaFoldDB" id="A0AA36DHI2"/>
<reference evidence="2" key="1">
    <citation type="submission" date="2023-06" db="EMBL/GenBank/DDBJ databases">
        <authorList>
            <person name="Delattre M."/>
        </authorList>
    </citation>
    <scope>NUCLEOTIDE SEQUENCE</scope>
    <source>
        <strain evidence="2">AF72</strain>
    </source>
</reference>
<dbReference type="EMBL" id="CATQJA010002709">
    <property type="protein sequence ID" value="CAJ0586827.1"/>
    <property type="molecule type" value="Genomic_DNA"/>
</dbReference>
<dbReference type="Proteomes" id="UP001177023">
    <property type="component" value="Unassembled WGS sequence"/>
</dbReference>
<feature type="compositionally biased region" description="Basic and acidic residues" evidence="1">
    <location>
        <begin position="170"/>
        <end position="179"/>
    </location>
</feature>
<comment type="caution">
    <text evidence="2">The sequence shown here is derived from an EMBL/GenBank/DDBJ whole genome shotgun (WGS) entry which is preliminary data.</text>
</comment>
<name>A0AA36DHI2_9BILA</name>
<proteinExistence type="predicted"/>
<sequence>MICSSCQNIKNLRDLQICETTLRKLGLPALDLKKDELMKHVLCQGCLAKHPWNCQGHMHFLVYRRQNSQAQVADLLSYYKRFEHDARRYYNTAVACCQHLKDDINNTDHVQDPAEMNTLLDHTENRIISLFTYFEQLVATGNGLEQLKKELQEKQPSTSTAEATSSLSRSESKEWDERSVGSFEAPPRYVQAESPPRPNKSSNRPPLDDDWYNPNVPTYATSLAAGVRHLQLGPRTTPPPIQPPYNNPNYFPSSNELTALGATPDEVLYTQPQNISYDYMGADYHIENAVRKRWHVKLWGLCAVDQEISFRIENKSETPMLIRFEQWTAGMVIRFRGSDSYQERREFRRAFELNSRESEMVKVIMTPRVRASMDEFGGQPPSFRFHGIGQLMDRKYNFVARTISCPLEDGKWKPIEI</sequence>
<feature type="region of interest" description="Disordered" evidence="1">
    <location>
        <begin position="151"/>
        <end position="215"/>
    </location>
</feature>
<organism evidence="2 3">
    <name type="scientific">Mesorhabditis spiculigera</name>
    <dbReference type="NCBI Taxonomy" id="96644"/>
    <lineage>
        <taxon>Eukaryota</taxon>
        <taxon>Metazoa</taxon>
        <taxon>Ecdysozoa</taxon>
        <taxon>Nematoda</taxon>
        <taxon>Chromadorea</taxon>
        <taxon>Rhabditida</taxon>
        <taxon>Rhabditina</taxon>
        <taxon>Rhabditomorpha</taxon>
        <taxon>Rhabditoidea</taxon>
        <taxon>Rhabditidae</taxon>
        <taxon>Mesorhabditinae</taxon>
        <taxon>Mesorhabditis</taxon>
    </lineage>
</organism>
<evidence type="ECO:0000256" key="1">
    <source>
        <dbReference type="SAM" id="MobiDB-lite"/>
    </source>
</evidence>
<accession>A0AA36DHI2</accession>
<feature type="non-terminal residue" evidence="2">
    <location>
        <position position="417"/>
    </location>
</feature>
<protein>
    <submittedName>
        <fullName evidence="2">Uncharacterized protein</fullName>
    </submittedName>
</protein>
<evidence type="ECO:0000313" key="3">
    <source>
        <dbReference type="Proteomes" id="UP001177023"/>
    </source>
</evidence>
<gene>
    <name evidence="2" type="ORF">MSPICULIGERA_LOCUS24809</name>
</gene>
<feature type="compositionally biased region" description="Low complexity" evidence="1">
    <location>
        <begin position="154"/>
        <end position="169"/>
    </location>
</feature>
<evidence type="ECO:0000313" key="2">
    <source>
        <dbReference type="EMBL" id="CAJ0586827.1"/>
    </source>
</evidence>